<dbReference type="CDD" id="cd03024">
    <property type="entry name" value="DsbA_FrnE"/>
    <property type="match status" value="1"/>
</dbReference>
<accession>A0ABD5QE99</accession>
<proteinExistence type="predicted"/>
<keyword evidence="3" id="KW-1185">Reference proteome</keyword>
<protein>
    <submittedName>
        <fullName evidence="2">DsbA family protein</fullName>
    </submittedName>
</protein>
<dbReference type="SUPFAM" id="SSF52833">
    <property type="entry name" value="Thioredoxin-like"/>
    <property type="match status" value="1"/>
</dbReference>
<comment type="caution">
    <text evidence="2">The sequence shown here is derived from an EMBL/GenBank/DDBJ whole genome shotgun (WGS) entry which is preliminary data.</text>
</comment>
<dbReference type="PANTHER" id="PTHR13887:SF41">
    <property type="entry name" value="THIOREDOXIN SUPERFAMILY PROTEIN"/>
    <property type="match status" value="1"/>
</dbReference>
<evidence type="ECO:0000259" key="1">
    <source>
        <dbReference type="Pfam" id="PF01323"/>
    </source>
</evidence>
<dbReference type="AlphaFoldDB" id="A0ABD5QE99"/>
<dbReference type="InterPro" id="IPR001853">
    <property type="entry name" value="DSBA-like_thioredoxin_dom"/>
</dbReference>
<dbReference type="InterPro" id="IPR036249">
    <property type="entry name" value="Thioredoxin-like_sf"/>
</dbReference>
<dbReference type="Gene3D" id="3.40.30.10">
    <property type="entry name" value="Glutaredoxin"/>
    <property type="match status" value="1"/>
</dbReference>
<feature type="domain" description="DSBA-like thioredoxin" evidence="1">
    <location>
        <begin position="2"/>
        <end position="197"/>
    </location>
</feature>
<dbReference type="RefSeq" id="WP_263623588.1">
    <property type="nucleotide sequence ID" value="NZ_JAIVEF010000001.1"/>
</dbReference>
<gene>
    <name evidence="2" type="ORF">ACFPFO_09405</name>
</gene>
<dbReference type="Proteomes" id="UP001595925">
    <property type="component" value="Unassembled WGS sequence"/>
</dbReference>
<organism evidence="2 3">
    <name type="scientific">Saliphagus infecundisoli</name>
    <dbReference type="NCBI Taxonomy" id="1849069"/>
    <lineage>
        <taxon>Archaea</taxon>
        <taxon>Methanobacteriati</taxon>
        <taxon>Methanobacteriota</taxon>
        <taxon>Stenosarchaea group</taxon>
        <taxon>Halobacteria</taxon>
        <taxon>Halobacteriales</taxon>
        <taxon>Natrialbaceae</taxon>
        <taxon>Saliphagus</taxon>
    </lineage>
</organism>
<evidence type="ECO:0000313" key="3">
    <source>
        <dbReference type="Proteomes" id="UP001595925"/>
    </source>
</evidence>
<dbReference type="PANTHER" id="PTHR13887">
    <property type="entry name" value="GLUTATHIONE S-TRANSFERASE KAPPA"/>
    <property type="match status" value="1"/>
</dbReference>
<name>A0ABD5QE99_9EURY</name>
<sequence length="201" mass="22823">MYSDYVCPFCYLGRQSLDSYRERREDDLGIDWRPFDLRSGKRGPDGEIDRSVEDGKDEGYFEQVRENVARLKAEYGAEGMLALEETPEVDSFDAQVASLFVRETRPDRWEAFDEAILEALWLEGRDIGDPEVLAGIGREVGLDGRALRDAIDDEDHRERLRERFGAAERRGITGVPTFVYGDHAARGAVPPEHLARLVEGE</sequence>
<dbReference type="EMBL" id="JBHSJG010000036">
    <property type="protein sequence ID" value="MFC4987963.1"/>
    <property type="molecule type" value="Genomic_DNA"/>
</dbReference>
<dbReference type="Pfam" id="PF01323">
    <property type="entry name" value="DSBA"/>
    <property type="match status" value="1"/>
</dbReference>
<evidence type="ECO:0000313" key="2">
    <source>
        <dbReference type="EMBL" id="MFC4987963.1"/>
    </source>
</evidence>
<reference evidence="2 3" key="1">
    <citation type="journal article" date="2019" name="Int. J. Syst. Evol. Microbiol.">
        <title>The Global Catalogue of Microorganisms (GCM) 10K type strain sequencing project: providing services to taxonomists for standard genome sequencing and annotation.</title>
        <authorList>
            <consortium name="The Broad Institute Genomics Platform"/>
            <consortium name="The Broad Institute Genome Sequencing Center for Infectious Disease"/>
            <person name="Wu L."/>
            <person name="Ma J."/>
        </authorList>
    </citation>
    <scope>NUCLEOTIDE SEQUENCE [LARGE SCALE GENOMIC DNA]</scope>
    <source>
        <strain evidence="2 3">CGMCC 1.15824</strain>
    </source>
</reference>